<name>A0AB36FNW3_ALTMA</name>
<proteinExistence type="predicted"/>
<accession>A0AB36FNW3</accession>
<evidence type="ECO:0000313" key="1">
    <source>
        <dbReference type="EMBL" id="OES24660.1"/>
    </source>
</evidence>
<dbReference type="Proteomes" id="UP000095392">
    <property type="component" value="Unassembled WGS sequence"/>
</dbReference>
<dbReference type="EMBL" id="MIPY01000060">
    <property type="protein sequence ID" value="OES24660.1"/>
    <property type="molecule type" value="Genomic_DNA"/>
</dbReference>
<comment type="caution">
    <text evidence="1">The sequence shown here is derived from an EMBL/GenBank/DDBJ whole genome shotgun (WGS) entry which is preliminary data.</text>
</comment>
<organism evidence="1 2">
    <name type="scientific">Alteromonas macleodii</name>
    <name type="common">Pseudoalteromonas macleodii</name>
    <dbReference type="NCBI Taxonomy" id="28108"/>
    <lineage>
        <taxon>Bacteria</taxon>
        <taxon>Pseudomonadati</taxon>
        <taxon>Pseudomonadota</taxon>
        <taxon>Gammaproteobacteria</taxon>
        <taxon>Alteromonadales</taxon>
        <taxon>Alteromonadaceae</taxon>
        <taxon>Alteromonas/Salinimonas group</taxon>
        <taxon>Alteromonas</taxon>
    </lineage>
</organism>
<keyword evidence="2" id="KW-1185">Reference proteome</keyword>
<gene>
    <name evidence="1" type="ORF">BFV95_4686</name>
</gene>
<dbReference type="AlphaFoldDB" id="A0AB36FNW3"/>
<evidence type="ECO:0000313" key="2">
    <source>
        <dbReference type="Proteomes" id="UP000095392"/>
    </source>
</evidence>
<dbReference type="RefSeq" id="WP_139125470.1">
    <property type="nucleotide sequence ID" value="NZ_CP147981.1"/>
</dbReference>
<protein>
    <submittedName>
        <fullName evidence="1">Uncharacterized protein</fullName>
    </submittedName>
</protein>
<reference evidence="1 2" key="1">
    <citation type="submission" date="2016-09" db="EMBL/GenBank/DDBJ databases">
        <title>Draft Genome Sequence of four Alteromonas macleodii strains isolated from copper coupons and grown long-term at elevated copper levels.</title>
        <authorList>
            <person name="Cusick K."/>
            <person name="Dale J."/>
            <person name="Little B."/>
            <person name="Biffinger J."/>
        </authorList>
    </citation>
    <scope>NUCLEOTIDE SEQUENCE [LARGE SCALE GENOMIC DNA]</scope>
    <source>
        <strain evidence="1 2">KCP01</strain>
    </source>
</reference>
<sequence length="253" mass="28787">MKISPMAGDIVICTRGANIGCIGVLEGSLKRNYDTQLVCFNANAYRDENSVSCSGGPAFHILTCNLKYTGIERERSFWKFKNNLARAGNSERYALSVKIWEYQAEEPHDIFQDTDVETVLSLFESNDVPPSTLDEPIGSGDGEYYLYRGDYKVFPHPFSRKPMGQYVQDTMAKKIWSAYSRFQIMSVTEHDEPVGCGYKVTSGDGYAFKDNAEFSAFVDAYSLEVRDGYWPNQKLVVPNQNVSEWRKLHWVKQ</sequence>